<accession>A0A6A5U875</accession>
<feature type="region of interest" description="Disordered" evidence="2">
    <location>
        <begin position="499"/>
        <end position="523"/>
    </location>
</feature>
<feature type="coiled-coil region" evidence="1">
    <location>
        <begin position="170"/>
        <end position="235"/>
    </location>
</feature>
<evidence type="ECO:0000256" key="2">
    <source>
        <dbReference type="SAM" id="MobiDB-lite"/>
    </source>
</evidence>
<feature type="compositionally biased region" description="Polar residues" evidence="2">
    <location>
        <begin position="340"/>
        <end position="349"/>
    </location>
</feature>
<feature type="compositionally biased region" description="Polar residues" evidence="2">
    <location>
        <begin position="363"/>
        <end position="372"/>
    </location>
</feature>
<proteinExistence type="predicted"/>
<evidence type="ECO:0000313" key="3">
    <source>
        <dbReference type="EMBL" id="KAF1960042.1"/>
    </source>
</evidence>
<sequence length="618" mass="69459">MPPFFNSLKGIMKSQARPEDATVTPLDFIFSCSVCGDTFSEVYKGPNRTVQGLSDGSSPQDRIVTRLYVGECSHVICIKHIADGNGPPFHREGEQPQSPCQACIEEGAGDNPQKLYALRGFGKDDFDVAIPRIWFVTPPKTINGLDTETGALRFQYLALMRYAKLNTITRKQAQQEVDKMQKEREKHIQAIQNLQIHASTSHDKVTALEQEVQHLREQLRSLEQDSRELARYRQRSPTIRHYLNLLPKVIDQNDQMRARLNSLGFGMHFEPLPNYPHSFPLDDNGNWIDEEPDMEAQKPALSQTTERYAPHMGGYPGESTSSSSHAQRPHKRPRLESPAPNKNSPTAPSSRDMMPPPAKPVSRMQSMRNLIPSSVRKKFKRVDRKGSATGAPMYAGYSESASQSPQPSSEQERRRINHAASREDHHMSGALPLGDPSQSMAPSAMGPDQRRGEFTFRSQSPVKLSANPAHTLPTNRSYIQLMDNLGQDRGLDFGIQDPRQQASEKRQYAHQNSQAPQDMQVERDTPVEREHRNSGQTFHLHQYNGASSPALRQPDGLRSHPVDQSMSNFDQITSFNPITPIPASFHRPVDEPKNFTEAFRRLSVSRRKPVPGEGNGIS</sequence>
<keyword evidence="1" id="KW-0175">Coiled coil</keyword>
<protein>
    <submittedName>
        <fullName evidence="3">Uncharacterized protein</fullName>
    </submittedName>
</protein>
<evidence type="ECO:0000256" key="1">
    <source>
        <dbReference type="SAM" id="Coils"/>
    </source>
</evidence>
<feature type="region of interest" description="Disordered" evidence="2">
    <location>
        <begin position="307"/>
        <end position="452"/>
    </location>
</feature>
<dbReference type="OrthoDB" id="5410764at2759"/>
<dbReference type="AlphaFoldDB" id="A0A6A5U875"/>
<organism evidence="3 4">
    <name type="scientific">Byssothecium circinans</name>
    <dbReference type="NCBI Taxonomy" id="147558"/>
    <lineage>
        <taxon>Eukaryota</taxon>
        <taxon>Fungi</taxon>
        <taxon>Dikarya</taxon>
        <taxon>Ascomycota</taxon>
        <taxon>Pezizomycotina</taxon>
        <taxon>Dothideomycetes</taxon>
        <taxon>Pleosporomycetidae</taxon>
        <taxon>Pleosporales</taxon>
        <taxon>Massarineae</taxon>
        <taxon>Massarinaceae</taxon>
        <taxon>Byssothecium</taxon>
    </lineage>
</organism>
<name>A0A6A5U875_9PLEO</name>
<feature type="compositionally biased region" description="Basic and acidic residues" evidence="2">
    <location>
        <begin position="410"/>
        <end position="427"/>
    </location>
</feature>
<keyword evidence="4" id="KW-1185">Reference proteome</keyword>
<reference evidence="3" key="1">
    <citation type="journal article" date="2020" name="Stud. Mycol.">
        <title>101 Dothideomycetes genomes: a test case for predicting lifestyles and emergence of pathogens.</title>
        <authorList>
            <person name="Haridas S."/>
            <person name="Albert R."/>
            <person name="Binder M."/>
            <person name="Bloem J."/>
            <person name="Labutti K."/>
            <person name="Salamov A."/>
            <person name="Andreopoulos B."/>
            <person name="Baker S."/>
            <person name="Barry K."/>
            <person name="Bills G."/>
            <person name="Bluhm B."/>
            <person name="Cannon C."/>
            <person name="Castanera R."/>
            <person name="Culley D."/>
            <person name="Daum C."/>
            <person name="Ezra D."/>
            <person name="Gonzalez J."/>
            <person name="Henrissat B."/>
            <person name="Kuo A."/>
            <person name="Liang C."/>
            <person name="Lipzen A."/>
            <person name="Lutzoni F."/>
            <person name="Magnuson J."/>
            <person name="Mondo S."/>
            <person name="Nolan M."/>
            <person name="Ohm R."/>
            <person name="Pangilinan J."/>
            <person name="Park H.-J."/>
            <person name="Ramirez L."/>
            <person name="Alfaro M."/>
            <person name="Sun H."/>
            <person name="Tritt A."/>
            <person name="Yoshinaga Y."/>
            <person name="Zwiers L.-H."/>
            <person name="Turgeon B."/>
            <person name="Goodwin S."/>
            <person name="Spatafora J."/>
            <person name="Crous P."/>
            <person name="Grigoriev I."/>
        </authorList>
    </citation>
    <scope>NUCLEOTIDE SEQUENCE</scope>
    <source>
        <strain evidence="3">CBS 675.92</strain>
    </source>
</reference>
<dbReference type="Proteomes" id="UP000800035">
    <property type="component" value="Unassembled WGS sequence"/>
</dbReference>
<evidence type="ECO:0000313" key="4">
    <source>
        <dbReference type="Proteomes" id="UP000800035"/>
    </source>
</evidence>
<dbReference type="EMBL" id="ML976983">
    <property type="protein sequence ID" value="KAF1960042.1"/>
    <property type="molecule type" value="Genomic_DNA"/>
</dbReference>
<gene>
    <name evidence="3" type="ORF">CC80DRAFT_284104</name>
</gene>
<feature type="compositionally biased region" description="Low complexity" evidence="2">
    <location>
        <begin position="398"/>
        <end position="409"/>
    </location>
</feature>